<accession>A0A6L4X2C6</accession>
<feature type="coiled-coil region" evidence="1">
    <location>
        <begin position="232"/>
        <end position="275"/>
    </location>
</feature>
<dbReference type="InterPro" id="IPR025503">
    <property type="entry name" value="DUF4391"/>
</dbReference>
<sequence>MTDAQHAATAVAHCGSVSALTLGLPAATAIPEAKSRLPKALFVGHTQLSAKLKQRLTNDIAGITMLALLRPANTRLAAGTRVPEVLVIGLRLAPKATTVPTEVIELIAAQRRSGIVFVVVRDWMHEGTVREECTLAVRRALPGRAGHLPVHEVFADEWRPAGEATLDIDDCTAAGAYGAGSSSAADTATADSAGSIGTATIDDLWASCCAQVILGTTDGTDLDARIVRRTQITQLETTIDKLARDHQRAKDADQRNEIFAKLHKAKQQLESLRAQGQ</sequence>
<evidence type="ECO:0000313" key="4">
    <source>
        <dbReference type="Proteomes" id="UP000469943"/>
    </source>
</evidence>
<keyword evidence="5" id="KW-1185">Reference proteome</keyword>
<dbReference type="Pfam" id="PF14335">
    <property type="entry name" value="DUF4391"/>
    <property type="match status" value="1"/>
</dbReference>
<dbReference type="EMBL" id="WBSM01000002">
    <property type="protein sequence ID" value="KAB8288812.1"/>
    <property type="molecule type" value="Genomic_DNA"/>
</dbReference>
<dbReference type="RefSeq" id="WP_152357900.1">
    <property type="nucleotide sequence ID" value="NZ_WBSM01000002.1"/>
</dbReference>
<reference evidence="2 5" key="2">
    <citation type="submission" date="2019-10" db="EMBL/GenBank/DDBJ databases">
        <title>Characterization of the phylogenetic diversity of two novel species belonging to the genus Bifidobacterium: Bifidobacterium cebidarum sp. nov. and Bifidobacterium leontopitheci sp. nov.</title>
        <authorList>
            <person name="Lugli G.A."/>
            <person name="Duranti S."/>
            <person name="Milani C."/>
            <person name="Turroni F."/>
            <person name="Ventura M."/>
        </authorList>
    </citation>
    <scope>NUCLEOTIDE SEQUENCE [LARGE SCALE GENOMIC DNA]</scope>
    <source>
        <strain evidence="2 5">DSM 100688</strain>
    </source>
</reference>
<evidence type="ECO:0000313" key="3">
    <source>
        <dbReference type="EMBL" id="NEG71325.1"/>
    </source>
</evidence>
<dbReference type="EMBL" id="WHZX01000002">
    <property type="protein sequence ID" value="NEG71325.1"/>
    <property type="molecule type" value="Genomic_DNA"/>
</dbReference>
<comment type="caution">
    <text evidence="2">The sequence shown here is derived from an EMBL/GenBank/DDBJ whole genome shotgun (WGS) entry which is preliminary data.</text>
</comment>
<organism evidence="2 5">
    <name type="scientific">Bifidobacterium ramosum</name>
    <dbReference type="NCBI Taxonomy" id="1798158"/>
    <lineage>
        <taxon>Bacteria</taxon>
        <taxon>Bacillati</taxon>
        <taxon>Actinomycetota</taxon>
        <taxon>Actinomycetes</taxon>
        <taxon>Bifidobacteriales</taxon>
        <taxon>Bifidobacteriaceae</taxon>
        <taxon>Bifidobacterium</taxon>
    </lineage>
</organism>
<dbReference type="Proteomes" id="UP000482084">
    <property type="component" value="Unassembled WGS sequence"/>
</dbReference>
<dbReference type="AlphaFoldDB" id="A0A6L4X2C6"/>
<keyword evidence="1" id="KW-0175">Coiled coil</keyword>
<evidence type="ECO:0000313" key="2">
    <source>
        <dbReference type="EMBL" id="KAB8288812.1"/>
    </source>
</evidence>
<dbReference type="Proteomes" id="UP000469943">
    <property type="component" value="Unassembled WGS sequence"/>
</dbReference>
<evidence type="ECO:0000313" key="5">
    <source>
        <dbReference type="Proteomes" id="UP000482084"/>
    </source>
</evidence>
<dbReference type="OrthoDB" id="3237262at2"/>
<reference evidence="3 4" key="1">
    <citation type="submission" date="2019-10" db="EMBL/GenBank/DDBJ databases">
        <title>Bifidobacterium from non-human primates.</title>
        <authorList>
            <person name="Modesto M."/>
        </authorList>
    </citation>
    <scope>NUCLEOTIDE SEQUENCE [LARGE SCALE GENOMIC DNA]</scope>
    <source>
        <strain evidence="3 4">TREM</strain>
    </source>
</reference>
<evidence type="ECO:0000256" key="1">
    <source>
        <dbReference type="SAM" id="Coils"/>
    </source>
</evidence>
<name>A0A6L4X2C6_9BIFI</name>
<proteinExistence type="predicted"/>
<protein>
    <submittedName>
        <fullName evidence="3">DUF4391 family protein</fullName>
    </submittedName>
</protein>
<gene>
    <name evidence="2" type="ORF">DSM100688_0814</name>
    <name evidence="3" type="ORF">GFD24_03635</name>
</gene>